<organism evidence="2 4">
    <name type="scientific">Sunxiuqinia elliptica</name>
    <dbReference type="NCBI Taxonomy" id="655355"/>
    <lineage>
        <taxon>Bacteria</taxon>
        <taxon>Pseudomonadati</taxon>
        <taxon>Bacteroidota</taxon>
        <taxon>Bacteroidia</taxon>
        <taxon>Marinilabiliales</taxon>
        <taxon>Prolixibacteraceae</taxon>
        <taxon>Sunxiuqinia</taxon>
    </lineage>
</organism>
<accession>A0A1I2IFM5</accession>
<dbReference type="EMBL" id="FONW01000006">
    <property type="protein sequence ID" value="SFF41105.1"/>
    <property type="molecule type" value="Genomic_DNA"/>
</dbReference>
<evidence type="ECO:0000313" key="2">
    <source>
        <dbReference type="EMBL" id="SFF41105.1"/>
    </source>
</evidence>
<keyword evidence="1" id="KW-0732">Signal</keyword>
<dbReference type="Proteomes" id="UP000198964">
    <property type="component" value="Unassembled WGS sequence"/>
</dbReference>
<proteinExistence type="predicted"/>
<evidence type="ECO:0000256" key="1">
    <source>
        <dbReference type="SAM" id="SignalP"/>
    </source>
</evidence>
<dbReference type="InterPro" id="IPR011250">
    <property type="entry name" value="OMP/PagP_B-barrel"/>
</dbReference>
<feature type="signal peptide" evidence="1">
    <location>
        <begin position="1"/>
        <end position="19"/>
    </location>
</feature>
<evidence type="ECO:0000313" key="5">
    <source>
        <dbReference type="Proteomes" id="UP000294848"/>
    </source>
</evidence>
<dbReference type="AlphaFoldDB" id="A0A1I2IFM5"/>
<dbReference type="Gene3D" id="2.40.160.20">
    <property type="match status" value="1"/>
</dbReference>
<dbReference type="Proteomes" id="UP000294848">
    <property type="component" value="Unassembled WGS sequence"/>
</dbReference>
<keyword evidence="4" id="KW-1185">Reference proteome</keyword>
<reference evidence="3 5" key="2">
    <citation type="submission" date="2019-03" db="EMBL/GenBank/DDBJ databases">
        <title>Freshwater and sediment microbial communities from various areas in North America, analyzing microbe dynamics in response to fracking.</title>
        <authorList>
            <person name="Lamendella R."/>
        </authorList>
    </citation>
    <scope>NUCLEOTIDE SEQUENCE [LARGE SCALE GENOMIC DNA]</scope>
    <source>
        <strain evidence="3 5">114D</strain>
    </source>
</reference>
<dbReference type="SUPFAM" id="SSF56925">
    <property type="entry name" value="OMPA-like"/>
    <property type="match status" value="1"/>
</dbReference>
<dbReference type="OrthoDB" id="1118003at2"/>
<reference evidence="2 4" key="1">
    <citation type="submission" date="2016-10" db="EMBL/GenBank/DDBJ databases">
        <authorList>
            <person name="de Groot N.N."/>
        </authorList>
    </citation>
    <scope>NUCLEOTIDE SEQUENCE [LARGE SCALE GENOMIC DNA]</scope>
    <source>
        <strain evidence="2 4">CGMCC 1.9156</strain>
    </source>
</reference>
<sequence length="166" mass="17958">MKKQLLILSLVLFSNLLFAQAPIAKGESQLNAGVGLSSWGVPLYVGLDYGVHEDITIGGELSYRSYNDKYANVNYDHSVIGISGNGNYHFNRVLELPSEWDFYAGLNLGFYIWNSPNGYEGSHSSGLGLGAQIGGRYFFSDNVGVNLEFGGGNAFSGGKLGVTFRL</sequence>
<evidence type="ECO:0000313" key="4">
    <source>
        <dbReference type="Proteomes" id="UP000198964"/>
    </source>
</evidence>
<dbReference type="STRING" id="655355.SAMN05216283_10617"/>
<dbReference type="EMBL" id="SNWI01000010">
    <property type="protein sequence ID" value="TDN97101.1"/>
    <property type="molecule type" value="Genomic_DNA"/>
</dbReference>
<evidence type="ECO:0000313" key="3">
    <source>
        <dbReference type="EMBL" id="TDN97101.1"/>
    </source>
</evidence>
<feature type="chain" id="PRO_5033276362" evidence="1">
    <location>
        <begin position="20"/>
        <end position="166"/>
    </location>
</feature>
<protein>
    <submittedName>
        <fullName evidence="2">Outer membrane protein beta-barrel domain-containing protein</fullName>
    </submittedName>
    <submittedName>
        <fullName evidence="3">Outer membrane protein with beta-barrel domain</fullName>
    </submittedName>
</protein>
<dbReference type="RefSeq" id="WP_093920154.1">
    <property type="nucleotide sequence ID" value="NZ_FONW01000006.1"/>
</dbReference>
<gene>
    <name evidence="3" type="ORF">DET52_11016</name>
    <name evidence="2" type="ORF">SAMN05216283_10617</name>
</gene>
<name>A0A1I2IFM5_9BACT</name>